<dbReference type="Gene3D" id="3.40.50.1360">
    <property type="match status" value="1"/>
</dbReference>
<dbReference type="PROSITE" id="PS51000">
    <property type="entry name" value="HTH_DEOR_2"/>
    <property type="match status" value="1"/>
</dbReference>
<evidence type="ECO:0000256" key="4">
    <source>
        <dbReference type="ARBA" id="ARBA00023163"/>
    </source>
</evidence>
<dbReference type="SMART" id="SM01134">
    <property type="entry name" value="DeoRC"/>
    <property type="match status" value="1"/>
</dbReference>
<protein>
    <recommendedName>
        <fullName evidence="1">Lactose phosphotransferase system repressor</fullName>
    </recommendedName>
</protein>
<evidence type="ECO:0000259" key="6">
    <source>
        <dbReference type="PROSITE" id="PS51000"/>
    </source>
</evidence>
<comment type="function">
    <text evidence="5">Repressor of the lactose catabolism operon. Galactose-6-phosphate is the inducer.</text>
</comment>
<evidence type="ECO:0000256" key="5">
    <source>
        <dbReference type="ARBA" id="ARBA00024937"/>
    </source>
</evidence>
<proteinExistence type="predicted"/>
<dbReference type="InterPro" id="IPR001034">
    <property type="entry name" value="DeoR_HTH"/>
</dbReference>
<dbReference type="PANTHER" id="PTHR30363">
    <property type="entry name" value="HTH-TYPE TRANSCRIPTIONAL REGULATOR SRLR-RELATED"/>
    <property type="match status" value="1"/>
</dbReference>
<keyword evidence="8" id="KW-1185">Reference proteome</keyword>
<dbReference type="RefSeq" id="WP_098457485.1">
    <property type="nucleotide sequence ID" value="NZ_PDJH01000001.1"/>
</dbReference>
<evidence type="ECO:0000313" key="8">
    <source>
        <dbReference type="Proteomes" id="UP000221394"/>
    </source>
</evidence>
<dbReference type="SMART" id="SM00420">
    <property type="entry name" value="HTH_DEOR"/>
    <property type="match status" value="1"/>
</dbReference>
<dbReference type="OrthoDB" id="7688673at2"/>
<keyword evidence="3" id="KW-0805">Transcription regulation</keyword>
<feature type="domain" description="HTH deoR-type" evidence="6">
    <location>
        <begin position="3"/>
        <end position="58"/>
    </location>
</feature>
<evidence type="ECO:0000313" key="7">
    <source>
        <dbReference type="EMBL" id="PFG36285.1"/>
    </source>
</evidence>
<dbReference type="SUPFAM" id="SSF100950">
    <property type="entry name" value="NagB/RpiA/CoA transferase-like"/>
    <property type="match status" value="1"/>
</dbReference>
<dbReference type="InterPro" id="IPR036390">
    <property type="entry name" value="WH_DNA-bd_sf"/>
</dbReference>
<evidence type="ECO:0000256" key="1">
    <source>
        <dbReference type="ARBA" id="ARBA00021390"/>
    </source>
</evidence>
<dbReference type="EMBL" id="PDJH01000001">
    <property type="protein sequence ID" value="PFG36285.1"/>
    <property type="molecule type" value="Genomic_DNA"/>
</dbReference>
<dbReference type="InterPro" id="IPR050313">
    <property type="entry name" value="Carb_Metab_HTH_regulators"/>
</dbReference>
<dbReference type="InterPro" id="IPR037171">
    <property type="entry name" value="NagB/RpiA_transferase-like"/>
</dbReference>
<evidence type="ECO:0000256" key="3">
    <source>
        <dbReference type="ARBA" id="ARBA00023015"/>
    </source>
</evidence>
<dbReference type="InterPro" id="IPR014036">
    <property type="entry name" value="DeoR-like_C"/>
</dbReference>
<sequence length="256" mass="27388">MYAPERHHAILAESRTAGRVEVTALATALAVTPETIRRDLSVLERQGLLRRVHGGAVAIETLGIEPGIADKESRNAAEKKRIARAAVRQLAELPEQATILLDAGTTTVRLAELLPTDRELTVVTNGLPIATVLAARPNITLHLVGGLMRGRTLASVGPWAERVLSELHADILFLGANGITPDRGITTPDLAEASIKRAFVRAARRVVVLADHTKVGRSDFAKVVDLDDVDLLLTDDALDPDLQAELTDAGLTVELA</sequence>
<evidence type="ECO:0000256" key="2">
    <source>
        <dbReference type="ARBA" id="ARBA00022491"/>
    </source>
</evidence>
<dbReference type="Proteomes" id="UP000221394">
    <property type="component" value="Unassembled WGS sequence"/>
</dbReference>
<name>A0A2A9EDE3_9MICO</name>
<reference evidence="7 8" key="1">
    <citation type="submission" date="2017-10" db="EMBL/GenBank/DDBJ databases">
        <title>Sequencing the genomes of 1000 actinobacteria strains.</title>
        <authorList>
            <person name="Klenk H.-P."/>
        </authorList>
    </citation>
    <scope>NUCLEOTIDE SEQUENCE [LARGE SCALE GENOMIC DNA]</scope>
    <source>
        <strain evidence="7 8">DSM 21574</strain>
    </source>
</reference>
<keyword evidence="4" id="KW-0804">Transcription</keyword>
<dbReference type="GO" id="GO:0003700">
    <property type="term" value="F:DNA-binding transcription factor activity"/>
    <property type="evidence" value="ECO:0007669"/>
    <property type="project" value="InterPro"/>
</dbReference>
<comment type="caution">
    <text evidence="7">The sequence shown here is derived from an EMBL/GenBank/DDBJ whole genome shotgun (WGS) entry which is preliminary data.</text>
</comment>
<dbReference type="Pfam" id="PF00455">
    <property type="entry name" value="DeoRC"/>
    <property type="match status" value="1"/>
</dbReference>
<dbReference type="SUPFAM" id="SSF46785">
    <property type="entry name" value="Winged helix' DNA-binding domain"/>
    <property type="match status" value="1"/>
</dbReference>
<keyword evidence="2" id="KW-0678">Repressor</keyword>
<organism evidence="7 8">
    <name type="scientific">Flavimobilis soli</name>
    <dbReference type="NCBI Taxonomy" id="442709"/>
    <lineage>
        <taxon>Bacteria</taxon>
        <taxon>Bacillati</taxon>
        <taxon>Actinomycetota</taxon>
        <taxon>Actinomycetes</taxon>
        <taxon>Micrococcales</taxon>
        <taxon>Jonesiaceae</taxon>
        <taxon>Flavimobilis</taxon>
    </lineage>
</organism>
<dbReference type="PANTHER" id="PTHR30363:SF4">
    <property type="entry name" value="GLYCEROL-3-PHOSPHATE REGULON REPRESSOR"/>
    <property type="match status" value="1"/>
</dbReference>
<accession>A0A2A9EDE3</accession>
<dbReference type="Pfam" id="PF08220">
    <property type="entry name" value="HTH_DeoR"/>
    <property type="match status" value="1"/>
</dbReference>
<dbReference type="PRINTS" id="PR00037">
    <property type="entry name" value="HTHLACR"/>
</dbReference>
<dbReference type="AlphaFoldDB" id="A0A2A9EDE3"/>
<gene>
    <name evidence="7" type="ORF">ATL41_1002</name>
</gene>